<dbReference type="Pfam" id="PF09738">
    <property type="entry name" value="LRRFIP"/>
    <property type="match status" value="1"/>
</dbReference>
<name>A0A7R5K1D7_9PASS</name>
<evidence type="ECO:0000313" key="5">
    <source>
        <dbReference type="RefSeq" id="XP_039234781.1"/>
    </source>
</evidence>
<evidence type="ECO:0000256" key="2">
    <source>
        <dbReference type="ARBA" id="ARBA00023054"/>
    </source>
</evidence>
<feature type="region of interest" description="Disordered" evidence="3">
    <location>
        <begin position="1"/>
        <end position="22"/>
    </location>
</feature>
<organism evidence="4 5">
    <name type="scientific">Pipra filicauda</name>
    <name type="common">Wire-tailed manakin</name>
    <dbReference type="NCBI Taxonomy" id="649802"/>
    <lineage>
        <taxon>Eukaryota</taxon>
        <taxon>Metazoa</taxon>
        <taxon>Chordata</taxon>
        <taxon>Craniata</taxon>
        <taxon>Vertebrata</taxon>
        <taxon>Euteleostomi</taxon>
        <taxon>Archelosauria</taxon>
        <taxon>Archosauria</taxon>
        <taxon>Dinosauria</taxon>
        <taxon>Saurischia</taxon>
        <taxon>Theropoda</taxon>
        <taxon>Coelurosauria</taxon>
        <taxon>Aves</taxon>
        <taxon>Neognathae</taxon>
        <taxon>Neoaves</taxon>
        <taxon>Telluraves</taxon>
        <taxon>Australaves</taxon>
        <taxon>Passeriformes</taxon>
        <taxon>Pipridae</taxon>
        <taxon>Pipra</taxon>
    </lineage>
</organism>
<dbReference type="RefSeq" id="XP_039234781.1">
    <property type="nucleotide sequence ID" value="XM_039378847.1"/>
</dbReference>
<feature type="non-terminal residue" evidence="5">
    <location>
        <position position="211"/>
    </location>
</feature>
<evidence type="ECO:0000256" key="1">
    <source>
        <dbReference type="ARBA" id="ARBA00008275"/>
    </source>
</evidence>
<accession>A0A7R5K1D7</accession>
<dbReference type="PANTHER" id="PTHR19212">
    <property type="entry name" value="LEUCINE RICH REPEAT IN FLII INTERACTING PROTEIN"/>
    <property type="match status" value="1"/>
</dbReference>
<reference evidence="5" key="1">
    <citation type="submission" date="2025-08" db="UniProtKB">
        <authorList>
            <consortium name="RefSeq"/>
        </authorList>
    </citation>
    <scope>IDENTIFICATION</scope>
    <source>
        <tissue evidence="5">Muscle</tissue>
    </source>
</reference>
<proteinExistence type="inferred from homology"/>
<evidence type="ECO:0000256" key="3">
    <source>
        <dbReference type="SAM" id="MobiDB-lite"/>
    </source>
</evidence>
<feature type="region of interest" description="Disordered" evidence="3">
    <location>
        <begin position="85"/>
        <end position="211"/>
    </location>
</feature>
<dbReference type="GO" id="GO:0000981">
    <property type="term" value="F:DNA-binding transcription factor activity, RNA polymerase II-specific"/>
    <property type="evidence" value="ECO:0007669"/>
    <property type="project" value="TreeGrafter"/>
</dbReference>
<dbReference type="GO" id="GO:0000978">
    <property type="term" value="F:RNA polymerase II cis-regulatory region sequence-specific DNA binding"/>
    <property type="evidence" value="ECO:0007669"/>
    <property type="project" value="TreeGrafter"/>
</dbReference>
<keyword evidence="4" id="KW-1185">Reference proteome</keyword>
<protein>
    <submittedName>
        <fullName evidence="5">Leucine-rich repeat flightless-interacting protein 2-like</fullName>
    </submittedName>
</protein>
<feature type="compositionally biased region" description="Low complexity" evidence="3">
    <location>
        <begin position="140"/>
        <end position="150"/>
    </location>
</feature>
<dbReference type="AlphaFoldDB" id="A0A7R5K1D7"/>
<feature type="compositionally biased region" description="Low complexity" evidence="3">
    <location>
        <begin position="172"/>
        <end position="211"/>
    </location>
</feature>
<keyword evidence="2" id="KW-0175">Coiled coil</keyword>
<dbReference type="InterPro" id="IPR019139">
    <property type="entry name" value="LRRFIP1/2"/>
</dbReference>
<evidence type="ECO:0000313" key="4">
    <source>
        <dbReference type="Proteomes" id="UP000504627"/>
    </source>
</evidence>
<comment type="similarity">
    <text evidence="1">Belongs to the LRRFIP family.</text>
</comment>
<gene>
    <name evidence="5" type="primary">LOC113996446</name>
</gene>
<dbReference type="GeneID" id="113996446"/>
<dbReference type="PANTHER" id="PTHR19212:SF5">
    <property type="entry name" value="LEUCINE-RICH REPEAT FLIGHTLESS-INTERACTING PROTEIN 1"/>
    <property type="match status" value="1"/>
</dbReference>
<sequence>MGTQGAGRKRLPNRERLTAEDDALNQIAREAEARLAAKRAARAEAREIRMKELERQQKEIYQVQKKYYGLDTKWGDIEQWMEDSERYSRRARRYASASDEDERMSVGSRGSLRAGLENERTKKKNYSKATNGYEEDVYGSSQSRKSSRPSLLYSDALPARSHRASVYEESVYSGSRRYSAPSSRAPSEYSCYLGSGSRASSRASSARASPV</sequence>
<dbReference type="InParanoid" id="A0A7R5K1D7"/>
<dbReference type="Proteomes" id="UP000504627">
    <property type="component" value="Unplaced"/>
</dbReference>